<dbReference type="Gene3D" id="1.20.200.10">
    <property type="entry name" value="Fumarase/aspartase (Central domain)"/>
    <property type="match status" value="1"/>
</dbReference>
<accession>A0A1C2DII9</accession>
<evidence type="ECO:0000313" key="1">
    <source>
        <dbReference type="EMBL" id="OCX14493.1"/>
    </source>
</evidence>
<dbReference type="EMBL" id="MDEO01000035">
    <property type="protein sequence ID" value="OCX14493.1"/>
    <property type="molecule type" value="Genomic_DNA"/>
</dbReference>
<name>A0A1C2DII9_9HYPH</name>
<protein>
    <submittedName>
        <fullName evidence="1">Histidine ammonia-lyase</fullName>
    </submittedName>
</protein>
<dbReference type="PANTHER" id="PTHR10362">
    <property type="entry name" value="HISTIDINE AMMONIA-LYASE"/>
    <property type="match status" value="1"/>
</dbReference>
<dbReference type="OrthoDB" id="5714558at2"/>
<dbReference type="Proteomes" id="UP000094412">
    <property type="component" value="Unassembled WGS sequence"/>
</dbReference>
<dbReference type="AlphaFoldDB" id="A0A1C2DII9"/>
<dbReference type="STRING" id="1566387.QV13_18670"/>
<keyword evidence="1" id="KW-0456">Lyase</keyword>
<keyword evidence="2" id="KW-1185">Reference proteome</keyword>
<comment type="caution">
    <text evidence="1">The sequence shown here is derived from an EMBL/GenBank/DDBJ whole genome shotgun (WGS) entry which is preliminary data.</text>
</comment>
<evidence type="ECO:0000313" key="2">
    <source>
        <dbReference type="Proteomes" id="UP000094412"/>
    </source>
</evidence>
<dbReference type="InterPro" id="IPR008948">
    <property type="entry name" value="L-Aspartase-like"/>
</dbReference>
<organism evidence="1 2">
    <name type="scientific">Mesorhizobium hungaricum</name>
    <dbReference type="NCBI Taxonomy" id="1566387"/>
    <lineage>
        <taxon>Bacteria</taxon>
        <taxon>Pseudomonadati</taxon>
        <taxon>Pseudomonadota</taxon>
        <taxon>Alphaproteobacteria</taxon>
        <taxon>Hyphomicrobiales</taxon>
        <taxon>Phyllobacteriaceae</taxon>
        <taxon>Mesorhizobium</taxon>
    </lineage>
</organism>
<dbReference type="Pfam" id="PF00221">
    <property type="entry name" value="Lyase_aromatic"/>
    <property type="match status" value="1"/>
</dbReference>
<gene>
    <name evidence="1" type="ORF">QV13_18670</name>
</gene>
<dbReference type="GO" id="GO:0016841">
    <property type="term" value="F:ammonia-lyase activity"/>
    <property type="evidence" value="ECO:0007669"/>
    <property type="project" value="UniProtKB-ARBA"/>
</dbReference>
<sequence length="482" mass="51679">MTVTITSRNDINLDTVQRVAWQNEPVTLSAAALAEIARCRAAFLSLIDTDPSLVIYGVTTAMGELAHTRLSIEERERHARIKAFAAATSFGDPFPERVVRAMVLARLANFVEGHAATTPRIALAVAEMLDGRPMPSVASSGQGGAGEILALYPLFAALTGSLDLEVKERGSLINGSPCAAALVADAALAARRRLRRAEQVFALSIEAFRAPLEHYDAALETLWGDEHEAAALSGLRHLLEGGTGDRRNYQAPVSFRIVPRVLGQAYRALATAERAATISLRSASDNPLFIPPDETHPYGRCISTGGYHNAMAAPAMDDLAAIWADLCLLCDRHGSKLLNGAVSHLPNLLMVDRHPSDSDGHGALGYVPMASTGYLEQAKLAAQTTFIPGTESAGSGQDDVATTAFIAWAKEEKAGRCLDACMAAFSVIASQAFHATRRNAPPRLAPFIDEVRSIVPPVDEDRVLGPELERLSRHFTEQTFKA</sequence>
<reference evidence="1 2" key="1">
    <citation type="submission" date="2016-08" db="EMBL/GenBank/DDBJ databases">
        <title>Whole genome sequence of Mesorhizobium sp. strain UASWS1009 isolated from industrial sewage.</title>
        <authorList>
            <person name="Crovadore J."/>
            <person name="Calmin G."/>
            <person name="Chablais R."/>
            <person name="Cochard B."/>
            <person name="Lefort F."/>
        </authorList>
    </citation>
    <scope>NUCLEOTIDE SEQUENCE [LARGE SCALE GENOMIC DNA]</scope>
    <source>
        <strain evidence="1 2">UASWS1009</strain>
    </source>
</reference>
<dbReference type="SUPFAM" id="SSF48557">
    <property type="entry name" value="L-aspartase-like"/>
    <property type="match status" value="1"/>
</dbReference>
<dbReference type="InterPro" id="IPR001106">
    <property type="entry name" value="Aromatic_Lyase"/>
</dbReference>
<dbReference type="RefSeq" id="WP_024926619.1">
    <property type="nucleotide sequence ID" value="NZ_MDEO01000035.1"/>
</dbReference>
<proteinExistence type="predicted"/>